<dbReference type="AlphaFoldDB" id="A0A3B0V979"/>
<dbReference type="GO" id="GO:0003677">
    <property type="term" value="F:DNA binding"/>
    <property type="evidence" value="ECO:0007669"/>
    <property type="project" value="InterPro"/>
</dbReference>
<dbReference type="SUPFAM" id="SSF47413">
    <property type="entry name" value="lambda repressor-like DNA-binding domains"/>
    <property type="match status" value="1"/>
</dbReference>
<dbReference type="SMART" id="SM00530">
    <property type="entry name" value="HTH_XRE"/>
    <property type="match status" value="1"/>
</dbReference>
<accession>A0A3B0V979</accession>
<name>A0A3B0V979_9ZZZZ</name>
<sequence>MDYYSMTDKGIGEEIGDRVRSLRLRRNLTQQQVGDKAALSLNAIKSLESGKGKLLTLIAVLRELGALDTFDSFIPEPSISPLQLARRQGKKRRRASGKRLQAAAKEKLEW</sequence>
<evidence type="ECO:0000313" key="3">
    <source>
        <dbReference type="EMBL" id="VAW40218.1"/>
    </source>
</evidence>
<gene>
    <name evidence="3" type="ORF">MNBD_DELTA04-1648</name>
</gene>
<dbReference type="Gene3D" id="1.10.260.40">
    <property type="entry name" value="lambda repressor-like DNA-binding domains"/>
    <property type="match status" value="1"/>
</dbReference>
<reference evidence="3" key="1">
    <citation type="submission" date="2018-06" db="EMBL/GenBank/DDBJ databases">
        <authorList>
            <person name="Zhirakovskaya E."/>
        </authorList>
    </citation>
    <scope>NUCLEOTIDE SEQUENCE</scope>
</reference>
<dbReference type="InterPro" id="IPR010982">
    <property type="entry name" value="Lambda_DNA-bd_dom_sf"/>
</dbReference>
<dbReference type="InterPro" id="IPR001387">
    <property type="entry name" value="Cro/C1-type_HTH"/>
</dbReference>
<evidence type="ECO:0000259" key="2">
    <source>
        <dbReference type="PROSITE" id="PS50943"/>
    </source>
</evidence>
<dbReference type="EMBL" id="UOEY01000098">
    <property type="protein sequence ID" value="VAW40218.1"/>
    <property type="molecule type" value="Genomic_DNA"/>
</dbReference>
<protein>
    <recommendedName>
        <fullName evidence="2">HTH cro/C1-type domain-containing protein</fullName>
    </recommendedName>
</protein>
<dbReference type="CDD" id="cd00093">
    <property type="entry name" value="HTH_XRE"/>
    <property type="match status" value="1"/>
</dbReference>
<feature type="compositionally biased region" description="Basic residues" evidence="1">
    <location>
        <begin position="87"/>
        <end position="97"/>
    </location>
</feature>
<dbReference type="PROSITE" id="PS50943">
    <property type="entry name" value="HTH_CROC1"/>
    <property type="match status" value="1"/>
</dbReference>
<feature type="domain" description="HTH cro/C1-type" evidence="2">
    <location>
        <begin position="19"/>
        <end position="70"/>
    </location>
</feature>
<evidence type="ECO:0000256" key="1">
    <source>
        <dbReference type="SAM" id="MobiDB-lite"/>
    </source>
</evidence>
<organism evidence="3">
    <name type="scientific">hydrothermal vent metagenome</name>
    <dbReference type="NCBI Taxonomy" id="652676"/>
    <lineage>
        <taxon>unclassified sequences</taxon>
        <taxon>metagenomes</taxon>
        <taxon>ecological metagenomes</taxon>
    </lineage>
</organism>
<proteinExistence type="predicted"/>
<feature type="region of interest" description="Disordered" evidence="1">
    <location>
        <begin position="84"/>
        <end position="110"/>
    </location>
</feature>